<evidence type="ECO:0000256" key="5">
    <source>
        <dbReference type="ARBA" id="ARBA00023033"/>
    </source>
</evidence>
<dbReference type="InterPro" id="IPR050493">
    <property type="entry name" value="FAD-dep_Monooxygenase_BioMet"/>
</dbReference>
<dbReference type="PANTHER" id="PTHR13789">
    <property type="entry name" value="MONOOXYGENASE"/>
    <property type="match status" value="1"/>
</dbReference>
<dbReference type="RefSeq" id="WP_379583386.1">
    <property type="nucleotide sequence ID" value="NZ_JBHSQW010000010.1"/>
</dbReference>
<dbReference type="PANTHER" id="PTHR13789:SF318">
    <property type="entry name" value="GERANYLGERANYL DIPHOSPHATE REDUCTASE"/>
    <property type="match status" value="1"/>
</dbReference>
<sequence>MTMTPTRSDEIVVVGGGIGGLATALACAQAGRPVRVLERADEFGEIGAGLQLAPNATRILDRLGVLGRVIDAGVLPQRLVFNDALTGRRLTHLDLGPAFRRRYGGPYVVVHRSDLLEILLAACREHGVLLDTGKEVTAVGTEPDRATVACADGSGYDAALVVGADGLRSGLRTLLSDDEPLCSGYVAYRGAVPLEQVDAHAPLTDVVVWFGPGLHLVQYPLRSGRMYNQVAVFRSRRFEAGEPEWGTPEELDEVFSATCEQVRTAIPALWRDKRWPMFDREPIDEWVAGRAVLLGDAAHPMLQYLAQGACQAIEDAAALADAVVKHLPVTGADLAAVEQTLRTYQADRVPRTARVQRSARVWGDVWHVDGLARGLRNELFARREPDDFTDTDWLYGTEEPTHA</sequence>
<dbReference type="PROSITE" id="PS51257">
    <property type="entry name" value="PROKAR_LIPOPROTEIN"/>
    <property type="match status" value="1"/>
</dbReference>
<proteinExistence type="predicted"/>
<evidence type="ECO:0000313" key="8">
    <source>
        <dbReference type="Proteomes" id="UP001596302"/>
    </source>
</evidence>
<organism evidence="7 8">
    <name type="scientific">Pseudonocardia hispaniensis</name>
    <dbReference type="NCBI Taxonomy" id="904933"/>
    <lineage>
        <taxon>Bacteria</taxon>
        <taxon>Bacillati</taxon>
        <taxon>Actinomycetota</taxon>
        <taxon>Actinomycetes</taxon>
        <taxon>Pseudonocardiales</taxon>
        <taxon>Pseudonocardiaceae</taxon>
        <taxon>Pseudonocardia</taxon>
    </lineage>
</organism>
<gene>
    <name evidence="7" type="ORF">ACFQE5_05205</name>
</gene>
<protein>
    <submittedName>
        <fullName evidence="7">FAD-dependent monooxygenase</fullName>
    </submittedName>
</protein>
<dbReference type="GO" id="GO:0004497">
    <property type="term" value="F:monooxygenase activity"/>
    <property type="evidence" value="ECO:0007669"/>
    <property type="project" value="UniProtKB-KW"/>
</dbReference>
<dbReference type="SUPFAM" id="SSF51905">
    <property type="entry name" value="FAD/NAD(P)-binding domain"/>
    <property type="match status" value="1"/>
</dbReference>
<comment type="cofactor">
    <cofactor evidence="1">
        <name>FAD</name>
        <dbReference type="ChEBI" id="CHEBI:57692"/>
    </cofactor>
</comment>
<name>A0ABW1IYQ3_9PSEU</name>
<dbReference type="Pfam" id="PF01494">
    <property type="entry name" value="FAD_binding_3"/>
    <property type="match status" value="1"/>
</dbReference>
<feature type="domain" description="FAD-binding" evidence="6">
    <location>
        <begin position="10"/>
        <end position="357"/>
    </location>
</feature>
<evidence type="ECO:0000256" key="3">
    <source>
        <dbReference type="ARBA" id="ARBA00022827"/>
    </source>
</evidence>
<accession>A0ABW1IYQ3</accession>
<dbReference type="SUPFAM" id="SSF54373">
    <property type="entry name" value="FAD-linked reductases, C-terminal domain"/>
    <property type="match status" value="1"/>
</dbReference>
<dbReference type="Proteomes" id="UP001596302">
    <property type="component" value="Unassembled WGS sequence"/>
</dbReference>
<dbReference type="InterPro" id="IPR036188">
    <property type="entry name" value="FAD/NAD-bd_sf"/>
</dbReference>
<keyword evidence="5 7" id="KW-0503">Monooxygenase</keyword>
<evidence type="ECO:0000256" key="2">
    <source>
        <dbReference type="ARBA" id="ARBA00022630"/>
    </source>
</evidence>
<dbReference type="PRINTS" id="PR00420">
    <property type="entry name" value="RNGMNOXGNASE"/>
</dbReference>
<keyword evidence="3" id="KW-0274">FAD</keyword>
<keyword evidence="8" id="KW-1185">Reference proteome</keyword>
<keyword evidence="4" id="KW-0560">Oxidoreductase</keyword>
<evidence type="ECO:0000313" key="7">
    <source>
        <dbReference type="EMBL" id="MFC5993613.1"/>
    </source>
</evidence>
<reference evidence="8" key="1">
    <citation type="journal article" date="2019" name="Int. J. Syst. Evol. Microbiol.">
        <title>The Global Catalogue of Microorganisms (GCM) 10K type strain sequencing project: providing services to taxonomists for standard genome sequencing and annotation.</title>
        <authorList>
            <consortium name="The Broad Institute Genomics Platform"/>
            <consortium name="The Broad Institute Genome Sequencing Center for Infectious Disease"/>
            <person name="Wu L."/>
            <person name="Ma J."/>
        </authorList>
    </citation>
    <scope>NUCLEOTIDE SEQUENCE [LARGE SCALE GENOMIC DNA]</scope>
    <source>
        <strain evidence="8">CCM 8391</strain>
    </source>
</reference>
<dbReference type="EMBL" id="JBHSQW010000010">
    <property type="protein sequence ID" value="MFC5993613.1"/>
    <property type="molecule type" value="Genomic_DNA"/>
</dbReference>
<evidence type="ECO:0000259" key="6">
    <source>
        <dbReference type="Pfam" id="PF01494"/>
    </source>
</evidence>
<keyword evidence="2" id="KW-0285">Flavoprotein</keyword>
<evidence type="ECO:0000256" key="4">
    <source>
        <dbReference type="ARBA" id="ARBA00023002"/>
    </source>
</evidence>
<dbReference type="Gene3D" id="3.50.50.60">
    <property type="entry name" value="FAD/NAD(P)-binding domain"/>
    <property type="match status" value="1"/>
</dbReference>
<comment type="caution">
    <text evidence="7">The sequence shown here is derived from an EMBL/GenBank/DDBJ whole genome shotgun (WGS) entry which is preliminary data.</text>
</comment>
<evidence type="ECO:0000256" key="1">
    <source>
        <dbReference type="ARBA" id="ARBA00001974"/>
    </source>
</evidence>
<dbReference type="InterPro" id="IPR002938">
    <property type="entry name" value="FAD-bd"/>
</dbReference>